<name>A0ABN4ZD56_PANSE</name>
<accession>A0ABN4ZD56</accession>
<dbReference type="Proteomes" id="UP000192380">
    <property type="component" value="Plasmid ppDSJ01"/>
</dbReference>
<reference evidence="1 2" key="1">
    <citation type="submission" date="2016-10" db="EMBL/GenBank/DDBJ databases">
        <title>Complete Genome Assembly of Pantoea stewartii subsp. stewartii DC283, a Corn Pathogen.</title>
        <authorList>
            <person name="Duong D.A."/>
            <person name="Stevens A.M."/>
            <person name="Jensen R.V."/>
        </authorList>
    </citation>
    <scope>NUCLEOTIDE SEQUENCE [LARGE SCALE GENOMIC DNA]</scope>
    <source>
        <strain evidence="1 2">DC283</strain>
        <plasmid evidence="1 2">ppDSJ01</plasmid>
    </source>
</reference>
<dbReference type="Gene3D" id="2.160.10.10">
    <property type="entry name" value="Hexapeptide repeat proteins"/>
    <property type="match status" value="1"/>
</dbReference>
<evidence type="ECO:0000313" key="2">
    <source>
        <dbReference type="Proteomes" id="UP000192380"/>
    </source>
</evidence>
<evidence type="ECO:0008006" key="3">
    <source>
        <dbReference type="Google" id="ProtNLM"/>
    </source>
</evidence>
<proteinExistence type="predicted"/>
<dbReference type="SUPFAM" id="SSF51161">
    <property type="entry name" value="Trimeric LpxA-like enzymes"/>
    <property type="match status" value="1"/>
</dbReference>
<dbReference type="PANTHER" id="PTHR42811">
    <property type="entry name" value="SERINE ACETYLTRANSFERASE"/>
    <property type="match status" value="1"/>
</dbReference>
<organism evidence="1 2">
    <name type="scientific">Pantoea stewartii subsp. stewartii DC283</name>
    <dbReference type="NCBI Taxonomy" id="660596"/>
    <lineage>
        <taxon>Bacteria</taxon>
        <taxon>Pseudomonadati</taxon>
        <taxon>Pseudomonadota</taxon>
        <taxon>Gammaproteobacteria</taxon>
        <taxon>Enterobacterales</taxon>
        <taxon>Erwiniaceae</taxon>
        <taxon>Pantoea</taxon>
    </lineage>
</organism>
<geneLocation type="plasmid" evidence="1 2">
    <name>ppDSJ01</name>
</geneLocation>
<gene>
    <name evidence="1" type="ORF">DSJ_26475</name>
</gene>
<sequence>MTEQSPYEHLKACLHREVVGLDHKFTWDRALRRYLRNYQVRYVFKWRVASYLHALGGRRRGKFADWLNRRISQRHNVEIQLGAEIGPGLRIIHENGVVISRLCRIGENFQIHQNCTIGAKLDKTGVIRIGDNVTIGAHCCLIGLDMNIGDDVTIGAGTLVNVDLPSGVTCYSKREYTMVGGDHKCRTLSSVG</sequence>
<dbReference type="EMBL" id="CP017592">
    <property type="protein sequence ID" value="ARF52758.1"/>
    <property type="molecule type" value="Genomic_DNA"/>
</dbReference>
<protein>
    <recommendedName>
        <fullName evidence="3">Serine acetyltransferase</fullName>
    </recommendedName>
</protein>
<keyword evidence="2" id="KW-1185">Reference proteome</keyword>
<keyword evidence="1" id="KW-0614">Plasmid</keyword>
<dbReference type="RefSeq" id="WP_044243599.1">
    <property type="nucleotide sequence ID" value="NZ_AHIE01000047.1"/>
</dbReference>
<evidence type="ECO:0000313" key="1">
    <source>
        <dbReference type="EMBL" id="ARF52758.1"/>
    </source>
</evidence>
<dbReference type="InterPro" id="IPR011004">
    <property type="entry name" value="Trimer_LpxA-like_sf"/>
</dbReference>